<evidence type="ECO:0008006" key="4">
    <source>
        <dbReference type="Google" id="ProtNLM"/>
    </source>
</evidence>
<protein>
    <recommendedName>
        <fullName evidence="4">VPLPA-CTERM protein sorting domain-containing protein</fullName>
    </recommendedName>
</protein>
<name>A0A0S4LC09_9BACT</name>
<sequence length="257" mass="26528">MKSSTLTSLVLSTVLFILPAVAPAATVTGGEFTMSLDRDALAQLVLNPSGTPPTIFLEEFFTSPSLTGAQINDVVNTNLVPGNGEIPATGLVYGVTGSTVSNPAGRAIQATNFTYDPNNVTGTAAGQIGLGGVLRFMGNFPGIFATGDYALKYDATRIGNSAGGSGWYLLNNYGFPVPGLELTDVAVDSNPFSLNLSGNLKWSPEVTNAFFHSSDLGKTVGTFTFASPVPLPAAAWLFGSGVIGLAGVARRRMAHCG</sequence>
<accession>A0A0S4LC09</accession>
<gene>
    <name evidence="2" type="ORF">COMA1_11607</name>
</gene>
<dbReference type="EMBL" id="CZQA01000001">
    <property type="protein sequence ID" value="CUS34266.1"/>
    <property type="molecule type" value="Genomic_DNA"/>
</dbReference>
<dbReference type="Proteomes" id="UP000199032">
    <property type="component" value="Unassembled WGS sequence"/>
</dbReference>
<dbReference type="AlphaFoldDB" id="A0A0S4LC09"/>
<dbReference type="RefSeq" id="WP_090746120.1">
    <property type="nucleotide sequence ID" value="NZ_CZQA01000001.1"/>
</dbReference>
<reference evidence="2" key="1">
    <citation type="submission" date="2015-10" db="EMBL/GenBank/DDBJ databases">
        <authorList>
            <person name="Gilbert D.G."/>
        </authorList>
    </citation>
    <scope>NUCLEOTIDE SEQUENCE [LARGE SCALE GENOMIC DNA]</scope>
    <source>
        <strain evidence="2">COMA1</strain>
    </source>
</reference>
<evidence type="ECO:0000256" key="1">
    <source>
        <dbReference type="SAM" id="SignalP"/>
    </source>
</evidence>
<evidence type="ECO:0000313" key="2">
    <source>
        <dbReference type="EMBL" id="CUS34266.1"/>
    </source>
</evidence>
<feature type="chain" id="PRO_5006623873" description="VPLPA-CTERM protein sorting domain-containing protein" evidence="1">
    <location>
        <begin position="25"/>
        <end position="257"/>
    </location>
</feature>
<organism evidence="2 3">
    <name type="scientific">Candidatus Nitrospira nitrosa</name>
    <dbReference type="NCBI Taxonomy" id="1742972"/>
    <lineage>
        <taxon>Bacteria</taxon>
        <taxon>Pseudomonadati</taxon>
        <taxon>Nitrospirota</taxon>
        <taxon>Nitrospiria</taxon>
        <taxon>Nitrospirales</taxon>
        <taxon>Nitrospiraceae</taxon>
        <taxon>Nitrospira</taxon>
    </lineage>
</organism>
<keyword evidence="1" id="KW-0732">Signal</keyword>
<proteinExistence type="predicted"/>
<dbReference type="InterPro" id="IPR022472">
    <property type="entry name" value="VPLPA-CTERM"/>
</dbReference>
<dbReference type="NCBIfam" id="TIGR03370">
    <property type="entry name" value="VPLPA-CTERM"/>
    <property type="match status" value="1"/>
</dbReference>
<evidence type="ECO:0000313" key="3">
    <source>
        <dbReference type="Proteomes" id="UP000199032"/>
    </source>
</evidence>
<keyword evidence="3" id="KW-1185">Reference proteome</keyword>
<feature type="signal peptide" evidence="1">
    <location>
        <begin position="1"/>
        <end position="24"/>
    </location>
</feature>